<dbReference type="PROSITE" id="PS51365">
    <property type="entry name" value="RENAL_DIPEPTIDASE_2"/>
    <property type="match status" value="1"/>
</dbReference>
<dbReference type="InterPro" id="IPR008257">
    <property type="entry name" value="Pept_M19"/>
</dbReference>
<feature type="compositionally biased region" description="Polar residues" evidence="1">
    <location>
        <begin position="388"/>
        <end position="403"/>
    </location>
</feature>
<proteinExistence type="predicted"/>
<evidence type="ECO:0000313" key="2">
    <source>
        <dbReference type="EMBL" id="WXB12832.1"/>
    </source>
</evidence>
<dbReference type="SUPFAM" id="SSF51556">
    <property type="entry name" value="Metallo-dependent hydrolases"/>
    <property type="match status" value="1"/>
</dbReference>
<reference evidence="2 3" key="1">
    <citation type="submission" date="2021-12" db="EMBL/GenBank/DDBJ databases">
        <title>Discovery of the Pendulisporaceae a myxobacterial family with distinct sporulation behavior and unique specialized metabolism.</title>
        <authorList>
            <person name="Garcia R."/>
            <person name="Popoff A."/>
            <person name="Bader C.D."/>
            <person name="Loehr J."/>
            <person name="Walesch S."/>
            <person name="Walt C."/>
            <person name="Boldt J."/>
            <person name="Bunk B."/>
            <person name="Haeckl F.J.F.P.J."/>
            <person name="Gunesch A.P."/>
            <person name="Birkelbach J."/>
            <person name="Nuebel U."/>
            <person name="Pietschmann T."/>
            <person name="Bach T."/>
            <person name="Mueller R."/>
        </authorList>
    </citation>
    <scope>NUCLEOTIDE SEQUENCE [LARGE SCALE GENOMIC DNA]</scope>
    <source>
        <strain evidence="2 3">MSr11954</strain>
    </source>
</reference>
<dbReference type="Proteomes" id="UP001370348">
    <property type="component" value="Chromosome"/>
</dbReference>
<dbReference type="RefSeq" id="WP_394822451.1">
    <property type="nucleotide sequence ID" value="NZ_CP089984.1"/>
</dbReference>
<sequence length="411" mass="44652">MEERAARVHKEAIIVDGHNDIPSVMFATGVDLAARRAPTELPRLHTDLARMKAGGITGEFFSIYVDHRYAEKPTVRGGGSARHALDLIDIVYQQVERHPDALMIATRAEDIRRAKREGKVACLMGVEGGHAIENSLFALRTFHRLGVRYMTLTHTNTNEWADSSGYGGVVVTRHHGLTPFGEKVVREMQRIGMLVDISHVSDETAAAVLKMAKAPVIASHSSARALAPHPRNLSDDLLRALARNGGVAMVNFFSAFLDPKFAEAEERFAQKYKKELAAIGPKYETKPLEAEREMIALREGAAFPVTPLSLLIDHIEHIIQVAGIDHVGLGSDFDGVTALPAGIDGVDSLPKITLELLRRGHSEEDVRKVLGGNFLRAFEAAEAYAKGTNTTLSGDGDTTSIDSVSADAGTR</sequence>
<feature type="region of interest" description="Disordered" evidence="1">
    <location>
        <begin position="388"/>
        <end position="411"/>
    </location>
</feature>
<protein>
    <submittedName>
        <fullName evidence="2">Dipeptidase</fullName>
    </submittedName>
</protein>
<accession>A0ABZ2LPK1</accession>
<dbReference type="PANTHER" id="PTHR10443">
    <property type="entry name" value="MICROSOMAL DIPEPTIDASE"/>
    <property type="match status" value="1"/>
</dbReference>
<name>A0ABZ2LPK1_9BACT</name>
<evidence type="ECO:0000313" key="3">
    <source>
        <dbReference type="Proteomes" id="UP001370348"/>
    </source>
</evidence>
<dbReference type="EMBL" id="CP089984">
    <property type="protein sequence ID" value="WXB12832.1"/>
    <property type="molecule type" value="Genomic_DNA"/>
</dbReference>
<gene>
    <name evidence="2" type="ORF">LZC94_33895</name>
</gene>
<dbReference type="Pfam" id="PF01244">
    <property type="entry name" value="Peptidase_M19"/>
    <property type="match status" value="1"/>
</dbReference>
<evidence type="ECO:0000256" key="1">
    <source>
        <dbReference type="SAM" id="MobiDB-lite"/>
    </source>
</evidence>
<keyword evidence="3" id="KW-1185">Reference proteome</keyword>
<dbReference type="CDD" id="cd01301">
    <property type="entry name" value="rDP_like"/>
    <property type="match status" value="1"/>
</dbReference>
<dbReference type="Gene3D" id="3.20.20.140">
    <property type="entry name" value="Metal-dependent hydrolases"/>
    <property type="match status" value="1"/>
</dbReference>
<dbReference type="PANTHER" id="PTHR10443:SF12">
    <property type="entry name" value="DIPEPTIDASE"/>
    <property type="match status" value="1"/>
</dbReference>
<organism evidence="2 3">
    <name type="scientific">Pendulispora albinea</name>
    <dbReference type="NCBI Taxonomy" id="2741071"/>
    <lineage>
        <taxon>Bacteria</taxon>
        <taxon>Pseudomonadati</taxon>
        <taxon>Myxococcota</taxon>
        <taxon>Myxococcia</taxon>
        <taxon>Myxococcales</taxon>
        <taxon>Sorangiineae</taxon>
        <taxon>Pendulisporaceae</taxon>
        <taxon>Pendulispora</taxon>
    </lineage>
</organism>
<dbReference type="InterPro" id="IPR032466">
    <property type="entry name" value="Metal_Hydrolase"/>
</dbReference>